<dbReference type="PANTHER" id="PTHR24305">
    <property type="entry name" value="CYTOCHROME P450"/>
    <property type="match status" value="1"/>
</dbReference>
<evidence type="ECO:0000256" key="2">
    <source>
        <dbReference type="ARBA" id="ARBA00010617"/>
    </source>
</evidence>
<evidence type="ECO:0000313" key="9">
    <source>
        <dbReference type="EMBL" id="EXJ54845.1"/>
    </source>
</evidence>
<evidence type="ECO:0000256" key="4">
    <source>
        <dbReference type="ARBA" id="ARBA00023002"/>
    </source>
</evidence>
<evidence type="ECO:0000313" key="10">
    <source>
        <dbReference type="Proteomes" id="UP000019471"/>
    </source>
</evidence>
<keyword evidence="3 6" id="KW-0479">Metal-binding</keyword>
<keyword evidence="8" id="KW-1133">Transmembrane helix</keyword>
<feature type="transmembrane region" description="Helical" evidence="8">
    <location>
        <begin position="16"/>
        <end position="36"/>
    </location>
</feature>
<dbReference type="GeneID" id="19197597"/>
<keyword evidence="10" id="KW-1185">Reference proteome</keyword>
<evidence type="ECO:0000256" key="6">
    <source>
        <dbReference type="PIRSR" id="PIRSR602401-1"/>
    </source>
</evidence>
<keyword evidence="5 6" id="KW-0408">Iron</keyword>
<dbReference type="PRINTS" id="PR00385">
    <property type="entry name" value="P450"/>
</dbReference>
<dbReference type="HOGENOM" id="CLU_001570_14_2_1"/>
<dbReference type="GO" id="GO:0005506">
    <property type="term" value="F:iron ion binding"/>
    <property type="evidence" value="ECO:0007669"/>
    <property type="project" value="InterPro"/>
</dbReference>
<proteinExistence type="inferred from homology"/>
<evidence type="ECO:0000256" key="8">
    <source>
        <dbReference type="SAM" id="Phobius"/>
    </source>
</evidence>
<keyword evidence="8" id="KW-0812">Transmembrane</keyword>
<organism evidence="9 10">
    <name type="scientific">Cladophialophora psammophila CBS 110553</name>
    <dbReference type="NCBI Taxonomy" id="1182543"/>
    <lineage>
        <taxon>Eukaryota</taxon>
        <taxon>Fungi</taxon>
        <taxon>Dikarya</taxon>
        <taxon>Ascomycota</taxon>
        <taxon>Pezizomycotina</taxon>
        <taxon>Eurotiomycetes</taxon>
        <taxon>Chaetothyriomycetidae</taxon>
        <taxon>Chaetothyriales</taxon>
        <taxon>Herpotrichiellaceae</taxon>
        <taxon>Cladophialophora</taxon>
    </lineage>
</organism>
<dbReference type="PANTHER" id="PTHR24305:SF166">
    <property type="entry name" value="CYTOCHROME P450 12A4, MITOCHONDRIAL-RELATED"/>
    <property type="match status" value="1"/>
</dbReference>
<gene>
    <name evidence="9" type="ORF">A1O5_12911</name>
</gene>
<dbReference type="Gene3D" id="1.10.630.10">
    <property type="entry name" value="Cytochrome P450"/>
    <property type="match status" value="1"/>
</dbReference>
<comment type="cofactor">
    <cofactor evidence="1 6">
        <name>heme</name>
        <dbReference type="ChEBI" id="CHEBI:30413"/>
    </cofactor>
</comment>
<dbReference type="eggNOG" id="KOG0158">
    <property type="taxonomic scope" value="Eukaryota"/>
</dbReference>
<dbReference type="RefSeq" id="XP_007751670.1">
    <property type="nucleotide sequence ID" value="XM_007753480.1"/>
</dbReference>
<comment type="similarity">
    <text evidence="2 7">Belongs to the cytochrome P450 family.</text>
</comment>
<protein>
    <recommendedName>
        <fullName evidence="11">Cytochrome P450 oxidoreductase</fullName>
    </recommendedName>
</protein>
<feature type="binding site" description="axial binding residue" evidence="6">
    <location>
        <position position="441"/>
    </location>
    <ligand>
        <name>heme</name>
        <dbReference type="ChEBI" id="CHEBI:30413"/>
    </ligand>
    <ligandPart>
        <name>Fe</name>
        <dbReference type="ChEBI" id="CHEBI:18248"/>
    </ligandPart>
</feature>
<accession>W9VPC6</accession>
<dbReference type="InterPro" id="IPR002401">
    <property type="entry name" value="Cyt_P450_E_grp-I"/>
</dbReference>
<dbReference type="PROSITE" id="PS00086">
    <property type="entry name" value="CYTOCHROME_P450"/>
    <property type="match status" value="1"/>
</dbReference>
<dbReference type="Proteomes" id="UP000019471">
    <property type="component" value="Unassembled WGS sequence"/>
</dbReference>
<dbReference type="STRING" id="1182543.W9VPC6"/>
<comment type="caution">
    <text evidence="9">The sequence shown here is derived from an EMBL/GenBank/DDBJ whole genome shotgun (WGS) entry which is preliminary data.</text>
</comment>
<dbReference type="OrthoDB" id="1470350at2759"/>
<dbReference type="Pfam" id="PF00067">
    <property type="entry name" value="p450"/>
    <property type="match status" value="1"/>
</dbReference>
<dbReference type="InterPro" id="IPR050121">
    <property type="entry name" value="Cytochrome_P450_monoxygenase"/>
</dbReference>
<dbReference type="AlphaFoldDB" id="W9VPC6"/>
<keyword evidence="6 7" id="KW-0349">Heme</keyword>
<sequence>MLSTAKLQPHLSDHPYLIGIVGLSIGLLVLQIVQYLRNPLRHIPGPWLARISRLPLFVQSFTGTRVGWIIEQHKHYGPVIRIAPNKVCVASSEGVKAIYSNKAIKSSAYEGFKYHDVKMCIGLRDVKSAHTRRKGLLPAFSHQNLMEMEPVIRFHLERFLKWLEKFDHTREYVDCFKWFRYLTFDVVADIAFGQQIGMLVQEDDNFIRHVEYRNKRNGLAGPFPFIIPLLKILNPETARNWINADDEIAKYAIRARDGWSRAEKDHRPRVDILARLEEAAVKNPKEALSPEEIIAEMMEILNAGSDTTANTAMFASYELATRPDVQQKLYDELLEAFPDDSEPLTFAKLSQLPFLDGACREALRIHAPIPSYLERLAPEGGLSIEGTFIPEGTIVGMQAYTNHRDPSVYPDPFRFWPERWFNPSAEMKLNFLPFSAGPRSCIGLNLGNMQLRIHLGHIFRMYEAVCAPQTTPEAMSHVEFFTIRPKNGKCDLYFRKRK</sequence>
<evidence type="ECO:0008006" key="11">
    <source>
        <dbReference type="Google" id="ProtNLM"/>
    </source>
</evidence>
<evidence type="ECO:0000256" key="7">
    <source>
        <dbReference type="RuleBase" id="RU000461"/>
    </source>
</evidence>
<evidence type="ECO:0000256" key="5">
    <source>
        <dbReference type="ARBA" id="ARBA00023004"/>
    </source>
</evidence>
<dbReference type="InterPro" id="IPR036396">
    <property type="entry name" value="Cyt_P450_sf"/>
</dbReference>
<dbReference type="InterPro" id="IPR017972">
    <property type="entry name" value="Cyt_P450_CS"/>
</dbReference>
<keyword evidence="8" id="KW-0472">Membrane</keyword>
<dbReference type="InterPro" id="IPR001128">
    <property type="entry name" value="Cyt_P450"/>
</dbReference>
<name>W9VPC6_9EURO</name>
<evidence type="ECO:0000256" key="1">
    <source>
        <dbReference type="ARBA" id="ARBA00001971"/>
    </source>
</evidence>
<dbReference type="SUPFAM" id="SSF48264">
    <property type="entry name" value="Cytochrome P450"/>
    <property type="match status" value="1"/>
</dbReference>
<evidence type="ECO:0000256" key="3">
    <source>
        <dbReference type="ARBA" id="ARBA00022723"/>
    </source>
</evidence>
<dbReference type="GO" id="GO:0020037">
    <property type="term" value="F:heme binding"/>
    <property type="evidence" value="ECO:0007669"/>
    <property type="project" value="InterPro"/>
</dbReference>
<keyword evidence="7" id="KW-0503">Monooxygenase</keyword>
<dbReference type="PRINTS" id="PR00463">
    <property type="entry name" value="EP450I"/>
</dbReference>
<dbReference type="EMBL" id="AMGX01000039">
    <property type="protein sequence ID" value="EXJ54845.1"/>
    <property type="molecule type" value="Genomic_DNA"/>
</dbReference>
<reference evidence="9 10" key="1">
    <citation type="submission" date="2013-03" db="EMBL/GenBank/DDBJ databases">
        <title>The Genome Sequence of Cladophialophora psammophila CBS 110553.</title>
        <authorList>
            <consortium name="The Broad Institute Genomics Platform"/>
            <person name="Cuomo C."/>
            <person name="de Hoog S."/>
            <person name="Gorbushina A."/>
            <person name="Walker B."/>
            <person name="Young S.K."/>
            <person name="Zeng Q."/>
            <person name="Gargeya S."/>
            <person name="Fitzgerald M."/>
            <person name="Haas B."/>
            <person name="Abouelleil A."/>
            <person name="Allen A.W."/>
            <person name="Alvarado L."/>
            <person name="Arachchi H.M."/>
            <person name="Berlin A.M."/>
            <person name="Chapman S.B."/>
            <person name="Gainer-Dewar J."/>
            <person name="Goldberg J."/>
            <person name="Griggs A."/>
            <person name="Gujja S."/>
            <person name="Hansen M."/>
            <person name="Howarth C."/>
            <person name="Imamovic A."/>
            <person name="Ireland A."/>
            <person name="Larimer J."/>
            <person name="McCowan C."/>
            <person name="Murphy C."/>
            <person name="Pearson M."/>
            <person name="Poon T.W."/>
            <person name="Priest M."/>
            <person name="Roberts A."/>
            <person name="Saif S."/>
            <person name="Shea T."/>
            <person name="Sisk P."/>
            <person name="Sykes S."/>
            <person name="Wortman J."/>
            <person name="Nusbaum C."/>
            <person name="Birren B."/>
        </authorList>
    </citation>
    <scope>NUCLEOTIDE SEQUENCE [LARGE SCALE GENOMIC DNA]</scope>
    <source>
        <strain evidence="9 10">CBS 110553</strain>
    </source>
</reference>
<dbReference type="GO" id="GO:0004497">
    <property type="term" value="F:monooxygenase activity"/>
    <property type="evidence" value="ECO:0007669"/>
    <property type="project" value="UniProtKB-KW"/>
</dbReference>
<keyword evidence="4 7" id="KW-0560">Oxidoreductase</keyword>
<dbReference type="GO" id="GO:0016705">
    <property type="term" value="F:oxidoreductase activity, acting on paired donors, with incorporation or reduction of molecular oxygen"/>
    <property type="evidence" value="ECO:0007669"/>
    <property type="project" value="InterPro"/>
</dbReference>